<gene>
    <name evidence="3" type="ORF">ABS766_06835</name>
</gene>
<dbReference type="EMBL" id="JBELPZ010000005">
    <property type="protein sequence ID" value="MFL9844131.1"/>
    <property type="molecule type" value="Genomic_DNA"/>
</dbReference>
<dbReference type="InterPro" id="IPR018677">
    <property type="entry name" value="DUF2157"/>
</dbReference>
<feature type="transmembrane region" description="Helical" evidence="1">
    <location>
        <begin position="37"/>
        <end position="59"/>
    </location>
</feature>
<feature type="transmembrane region" description="Helical" evidence="1">
    <location>
        <begin position="363"/>
        <end position="380"/>
    </location>
</feature>
<feature type="transmembrane region" description="Helical" evidence="1">
    <location>
        <begin position="333"/>
        <end position="351"/>
    </location>
</feature>
<dbReference type="RefSeq" id="WP_408084385.1">
    <property type="nucleotide sequence ID" value="NZ_JBELPZ010000005.1"/>
</dbReference>
<accession>A0ABW8YV12</accession>
<organism evidence="3 4">
    <name type="scientific">Flavobacterium rhizosphaerae</name>
    <dbReference type="NCBI Taxonomy" id="3163298"/>
    <lineage>
        <taxon>Bacteria</taxon>
        <taxon>Pseudomonadati</taxon>
        <taxon>Bacteroidota</taxon>
        <taxon>Flavobacteriia</taxon>
        <taxon>Flavobacteriales</taxon>
        <taxon>Flavobacteriaceae</taxon>
        <taxon>Flavobacterium</taxon>
    </lineage>
</organism>
<feature type="transmembrane region" description="Helical" evidence="1">
    <location>
        <begin position="286"/>
        <end position="305"/>
    </location>
</feature>
<feature type="transmembrane region" description="Helical" evidence="1">
    <location>
        <begin position="71"/>
        <end position="90"/>
    </location>
</feature>
<keyword evidence="1" id="KW-0472">Membrane</keyword>
<evidence type="ECO:0000259" key="2">
    <source>
        <dbReference type="Pfam" id="PF09925"/>
    </source>
</evidence>
<keyword evidence="4" id="KW-1185">Reference proteome</keyword>
<evidence type="ECO:0000313" key="4">
    <source>
        <dbReference type="Proteomes" id="UP001629156"/>
    </source>
</evidence>
<name>A0ABW8YV12_9FLAO</name>
<feature type="transmembrane region" description="Helical" evidence="1">
    <location>
        <begin position="196"/>
        <end position="216"/>
    </location>
</feature>
<dbReference type="Proteomes" id="UP001629156">
    <property type="component" value="Unassembled WGS sequence"/>
</dbReference>
<proteinExistence type="predicted"/>
<feature type="transmembrane region" description="Helical" evidence="1">
    <location>
        <begin position="255"/>
        <end position="274"/>
    </location>
</feature>
<feature type="transmembrane region" description="Helical" evidence="1">
    <location>
        <begin position="102"/>
        <end position="120"/>
    </location>
</feature>
<keyword evidence="1" id="KW-1133">Transmembrane helix</keyword>
<feature type="transmembrane region" description="Helical" evidence="1">
    <location>
        <begin position="310"/>
        <end position="327"/>
    </location>
</feature>
<protein>
    <submittedName>
        <fullName evidence="3">DUF2157 domain-containing protein</fullName>
    </submittedName>
</protein>
<comment type="caution">
    <text evidence="3">The sequence shown here is derived from an EMBL/GenBank/DDBJ whole genome shotgun (WGS) entry which is preliminary data.</text>
</comment>
<keyword evidence="1" id="KW-0812">Transmembrane</keyword>
<evidence type="ECO:0000313" key="3">
    <source>
        <dbReference type="EMBL" id="MFL9844131.1"/>
    </source>
</evidence>
<sequence length="418" mass="46576">MNKKEIDELLEHNIISSETARAITTYYEQKKRPTEGWLLAVFGIVGAALAGLGIILLFAHNWDNFTKTTRTLLAFLPLVIAQALAVYTYIKNKSRGWQETAATLLLFAVGACIALISQIYNIPGDIHTYTATLILLCLPLVYIFRSYALWILLLLCSTSYGGATTAGEHPPYLYFVFITLLLPFYFRMLKNNAQGNTAIVSGWLIPLSVVSCLYAFSPADSFLILIYMAMGCVFYTITLTPYFSQRRRAATGYRFFGIATQLPVLFIGTFNTSWQITALDARFENLWFVLAVVLSALILCFAVAVKKQTITLYAATAVLYPAIFALALASEVIAMVLCNILLLVIGIATVYKGIKTYNFGKLNFGLIVIALLTLCRFFDTDISFELRGILFLIVGLGFFAANYILIKKKQNKNISHEN</sequence>
<feature type="transmembrane region" description="Helical" evidence="1">
    <location>
        <begin position="172"/>
        <end position="189"/>
    </location>
</feature>
<evidence type="ECO:0000256" key="1">
    <source>
        <dbReference type="SAM" id="Phobius"/>
    </source>
</evidence>
<feature type="domain" description="DUF2157" evidence="2">
    <location>
        <begin position="8"/>
        <end position="150"/>
    </location>
</feature>
<dbReference type="Pfam" id="PF09925">
    <property type="entry name" value="DUF2157"/>
    <property type="match status" value="1"/>
</dbReference>
<reference evidence="3 4" key="1">
    <citation type="submission" date="2024-06" db="EMBL/GenBank/DDBJ databases">
        <authorList>
            <person name="Kaempfer P."/>
            <person name="Viver T."/>
        </authorList>
    </citation>
    <scope>NUCLEOTIDE SEQUENCE [LARGE SCALE GENOMIC DNA]</scope>
    <source>
        <strain evidence="3 4">ST-119</strain>
    </source>
</reference>
<feature type="transmembrane region" description="Helical" evidence="1">
    <location>
        <begin position="386"/>
        <end position="406"/>
    </location>
</feature>
<feature type="transmembrane region" description="Helical" evidence="1">
    <location>
        <begin position="222"/>
        <end position="243"/>
    </location>
</feature>